<dbReference type="AlphaFoldDB" id="A0A5Q3S0N2"/>
<organism evidence="1 2">
    <name type="scientific">Neisseria brasiliensis</name>
    <dbReference type="NCBI Taxonomy" id="2666100"/>
    <lineage>
        <taxon>Bacteria</taxon>
        <taxon>Pseudomonadati</taxon>
        <taxon>Pseudomonadota</taxon>
        <taxon>Betaproteobacteria</taxon>
        <taxon>Neisseriales</taxon>
        <taxon>Neisseriaceae</taxon>
        <taxon>Neisseria</taxon>
    </lineage>
</organism>
<gene>
    <name evidence="1" type="ORF">GJU80_09130</name>
</gene>
<dbReference type="RefSeq" id="WP_095502789.1">
    <property type="nucleotide sequence ID" value="NZ_CP046027.1"/>
</dbReference>
<protein>
    <submittedName>
        <fullName evidence="1">Uncharacterized protein</fullName>
    </submittedName>
</protein>
<comment type="caution">
    <text evidence="1">The sequence shown here is derived from an EMBL/GenBank/DDBJ whole genome shotgun (WGS) entry which is preliminary data.</text>
</comment>
<evidence type="ECO:0000313" key="2">
    <source>
        <dbReference type="Proteomes" id="UP000486297"/>
    </source>
</evidence>
<dbReference type="Proteomes" id="UP000486297">
    <property type="component" value="Unassembled WGS sequence"/>
</dbReference>
<evidence type="ECO:0000313" key="1">
    <source>
        <dbReference type="EMBL" id="MRN38633.1"/>
    </source>
</evidence>
<keyword evidence="2" id="KW-1185">Reference proteome</keyword>
<name>A0A5Q3S0N2_9NEIS</name>
<dbReference type="EMBL" id="WJXO01000001">
    <property type="protein sequence ID" value="MRN38633.1"/>
    <property type="molecule type" value="Genomic_DNA"/>
</dbReference>
<sequence>MLRGLLAACLLLCSSLTWAQRDVPTDMSVAVLKQVELPYVKLSSGGFSWTKLLTLGLVDGNAGRFQLSRFVRIRDENDRFIVLGRLNAQVGKPLAVKQDGAGVIREIWVLTEGEVQNFAERVQNQAQ</sequence>
<accession>A0A5Q3S0N2</accession>
<reference evidence="1" key="1">
    <citation type="journal article" name="Emerg. Infect. Dis.">
        <title>Two cases of a newly characterized neisseria species.</title>
        <authorList>
            <person name="Mustapha M."/>
            <person name="Lemos A.P.S."/>
            <person name="Harrison L.H."/>
            <person name="Vantyne D."/>
            <person name="Sacchi C.T."/>
        </authorList>
    </citation>
    <scope>NUCLEOTIDE SEQUENCE</scope>
    <source>
        <strain evidence="1">N.95.16</strain>
    </source>
</reference>
<proteinExistence type="predicted"/>